<comment type="caution">
    <text evidence="1">The sequence shown here is derived from an EMBL/GenBank/DDBJ whole genome shotgun (WGS) entry which is preliminary data.</text>
</comment>
<evidence type="ECO:0000313" key="1">
    <source>
        <dbReference type="EMBL" id="KAJ0076448.1"/>
    </source>
</evidence>
<reference evidence="2" key="1">
    <citation type="journal article" date="2023" name="G3 (Bethesda)">
        <title>Genome assembly and association tests identify interacting loci associated with vigor, precocity, and sex in interspecific pistachio rootstocks.</title>
        <authorList>
            <person name="Palmer W."/>
            <person name="Jacygrad E."/>
            <person name="Sagayaradj S."/>
            <person name="Cavanaugh K."/>
            <person name="Han R."/>
            <person name="Bertier L."/>
            <person name="Beede B."/>
            <person name="Kafkas S."/>
            <person name="Golino D."/>
            <person name="Preece J."/>
            <person name="Michelmore R."/>
        </authorList>
    </citation>
    <scope>NUCLEOTIDE SEQUENCE [LARGE SCALE GENOMIC DNA]</scope>
</reference>
<organism evidence="1 2">
    <name type="scientific">Pistacia atlantica</name>
    <dbReference type="NCBI Taxonomy" id="434234"/>
    <lineage>
        <taxon>Eukaryota</taxon>
        <taxon>Viridiplantae</taxon>
        <taxon>Streptophyta</taxon>
        <taxon>Embryophyta</taxon>
        <taxon>Tracheophyta</taxon>
        <taxon>Spermatophyta</taxon>
        <taxon>Magnoliopsida</taxon>
        <taxon>eudicotyledons</taxon>
        <taxon>Gunneridae</taxon>
        <taxon>Pentapetalae</taxon>
        <taxon>rosids</taxon>
        <taxon>malvids</taxon>
        <taxon>Sapindales</taxon>
        <taxon>Anacardiaceae</taxon>
        <taxon>Pistacia</taxon>
    </lineage>
</organism>
<name>A0ACC0ZW63_9ROSI</name>
<proteinExistence type="predicted"/>
<keyword evidence="2" id="KW-1185">Reference proteome</keyword>
<evidence type="ECO:0000313" key="2">
    <source>
        <dbReference type="Proteomes" id="UP001164250"/>
    </source>
</evidence>
<protein>
    <submittedName>
        <fullName evidence="1">Uncharacterized protein</fullName>
    </submittedName>
</protein>
<dbReference type="EMBL" id="CM047910">
    <property type="protein sequence ID" value="KAJ0076448.1"/>
    <property type="molecule type" value="Genomic_DNA"/>
</dbReference>
<sequence length="58" mass="6908">MRCVCDQNGNHVIQKCIECVPTGKNWIYYFCFSRSSCHTFYTSYWLLCYSESFGALFR</sequence>
<accession>A0ACC0ZW63</accession>
<dbReference type="Proteomes" id="UP001164250">
    <property type="component" value="Chromosome 15"/>
</dbReference>
<gene>
    <name evidence="1" type="ORF">Patl1_35234</name>
</gene>